<dbReference type="InterPro" id="IPR012337">
    <property type="entry name" value="RNaseH-like_sf"/>
</dbReference>
<sequence>METRHATDESHTGEWIKNLAMKWIDDIGPHRFAASCSDNTGNTLLARRLIQERVPTILSVADCCHHLDNTNKDIVKLKHFQEVISIVRGTIKNFSQSHVGQAELQQAQKDQETGAGLESIGKTRFVTVVLSAMSLQRSLPAIRQVVNNGKFQFEQSEYYPVESERTMESFNFEFGLKQLIQVCSPIAKALTCLEANDASLADVWVFWHAVAFDIERTIKVTKNKFPLDVQESILSILNHRHKQLFEPDGRLYNPAYLAAAFLNPGYLKSDLFRDADIDPRKPTNPIILQQLEK</sequence>
<dbReference type="EMBL" id="ML179112">
    <property type="protein sequence ID" value="THU99904.1"/>
    <property type="molecule type" value="Genomic_DNA"/>
</dbReference>
<gene>
    <name evidence="1" type="ORF">K435DRAFT_555260</name>
</gene>
<evidence type="ECO:0000313" key="2">
    <source>
        <dbReference type="Proteomes" id="UP000297245"/>
    </source>
</evidence>
<name>A0A4S8MBN0_DENBC</name>
<protein>
    <recommendedName>
        <fullName evidence="3">DUF659 domain-containing protein</fullName>
    </recommendedName>
</protein>
<evidence type="ECO:0000313" key="1">
    <source>
        <dbReference type="EMBL" id="THU99904.1"/>
    </source>
</evidence>
<organism evidence="1 2">
    <name type="scientific">Dendrothele bispora (strain CBS 962.96)</name>
    <dbReference type="NCBI Taxonomy" id="1314807"/>
    <lineage>
        <taxon>Eukaryota</taxon>
        <taxon>Fungi</taxon>
        <taxon>Dikarya</taxon>
        <taxon>Basidiomycota</taxon>
        <taxon>Agaricomycotina</taxon>
        <taxon>Agaricomycetes</taxon>
        <taxon>Agaricomycetidae</taxon>
        <taxon>Agaricales</taxon>
        <taxon>Agaricales incertae sedis</taxon>
        <taxon>Dendrothele</taxon>
    </lineage>
</organism>
<accession>A0A4S8MBN0</accession>
<proteinExistence type="predicted"/>
<reference evidence="1 2" key="1">
    <citation type="journal article" date="2019" name="Nat. Ecol. Evol.">
        <title>Megaphylogeny resolves global patterns of mushroom evolution.</title>
        <authorList>
            <person name="Varga T."/>
            <person name="Krizsan K."/>
            <person name="Foldi C."/>
            <person name="Dima B."/>
            <person name="Sanchez-Garcia M."/>
            <person name="Sanchez-Ramirez S."/>
            <person name="Szollosi G.J."/>
            <person name="Szarkandi J.G."/>
            <person name="Papp V."/>
            <person name="Albert L."/>
            <person name="Andreopoulos W."/>
            <person name="Angelini C."/>
            <person name="Antonin V."/>
            <person name="Barry K.W."/>
            <person name="Bougher N.L."/>
            <person name="Buchanan P."/>
            <person name="Buyck B."/>
            <person name="Bense V."/>
            <person name="Catcheside P."/>
            <person name="Chovatia M."/>
            <person name="Cooper J."/>
            <person name="Damon W."/>
            <person name="Desjardin D."/>
            <person name="Finy P."/>
            <person name="Geml J."/>
            <person name="Haridas S."/>
            <person name="Hughes K."/>
            <person name="Justo A."/>
            <person name="Karasinski D."/>
            <person name="Kautmanova I."/>
            <person name="Kiss B."/>
            <person name="Kocsube S."/>
            <person name="Kotiranta H."/>
            <person name="LaButti K.M."/>
            <person name="Lechner B.E."/>
            <person name="Liimatainen K."/>
            <person name="Lipzen A."/>
            <person name="Lukacs Z."/>
            <person name="Mihaltcheva S."/>
            <person name="Morgado L.N."/>
            <person name="Niskanen T."/>
            <person name="Noordeloos M.E."/>
            <person name="Ohm R.A."/>
            <person name="Ortiz-Santana B."/>
            <person name="Ovrebo C."/>
            <person name="Racz N."/>
            <person name="Riley R."/>
            <person name="Savchenko A."/>
            <person name="Shiryaev A."/>
            <person name="Soop K."/>
            <person name="Spirin V."/>
            <person name="Szebenyi C."/>
            <person name="Tomsovsky M."/>
            <person name="Tulloss R.E."/>
            <person name="Uehling J."/>
            <person name="Grigoriev I.V."/>
            <person name="Vagvolgyi C."/>
            <person name="Papp T."/>
            <person name="Martin F.M."/>
            <person name="Miettinen O."/>
            <person name="Hibbett D.S."/>
            <person name="Nagy L.G."/>
        </authorList>
    </citation>
    <scope>NUCLEOTIDE SEQUENCE [LARGE SCALE GENOMIC DNA]</scope>
    <source>
        <strain evidence="1 2">CBS 962.96</strain>
    </source>
</reference>
<dbReference type="SUPFAM" id="SSF53098">
    <property type="entry name" value="Ribonuclease H-like"/>
    <property type="match status" value="1"/>
</dbReference>
<keyword evidence="2" id="KW-1185">Reference proteome</keyword>
<dbReference type="Proteomes" id="UP000297245">
    <property type="component" value="Unassembled WGS sequence"/>
</dbReference>
<dbReference type="AlphaFoldDB" id="A0A4S8MBN0"/>
<feature type="non-terminal residue" evidence="1">
    <location>
        <position position="293"/>
    </location>
</feature>
<evidence type="ECO:0008006" key="3">
    <source>
        <dbReference type="Google" id="ProtNLM"/>
    </source>
</evidence>
<dbReference type="OrthoDB" id="3236755at2759"/>